<accession>A0A5P1E7N0</accession>
<name>A0A5P1E7N0_ASPOF</name>
<reference evidence="2" key="1">
    <citation type="journal article" date="2017" name="Nat. Commun.">
        <title>The asparagus genome sheds light on the origin and evolution of a young Y chromosome.</title>
        <authorList>
            <person name="Harkess A."/>
            <person name="Zhou J."/>
            <person name="Xu C."/>
            <person name="Bowers J.E."/>
            <person name="Van der Hulst R."/>
            <person name="Ayyampalayam S."/>
            <person name="Mercati F."/>
            <person name="Riccardi P."/>
            <person name="McKain M.R."/>
            <person name="Kakrana A."/>
            <person name="Tang H."/>
            <person name="Ray J."/>
            <person name="Groenendijk J."/>
            <person name="Arikit S."/>
            <person name="Mathioni S.M."/>
            <person name="Nakano M."/>
            <person name="Shan H."/>
            <person name="Telgmann-Rauber A."/>
            <person name="Kanno A."/>
            <person name="Yue Z."/>
            <person name="Chen H."/>
            <person name="Li W."/>
            <person name="Chen Y."/>
            <person name="Xu X."/>
            <person name="Zhang Y."/>
            <person name="Luo S."/>
            <person name="Chen H."/>
            <person name="Gao J."/>
            <person name="Mao Z."/>
            <person name="Pires J.C."/>
            <person name="Luo M."/>
            <person name="Kudrna D."/>
            <person name="Wing R.A."/>
            <person name="Meyers B.C."/>
            <person name="Yi K."/>
            <person name="Kong H."/>
            <person name="Lavrijsen P."/>
            <person name="Sunseri F."/>
            <person name="Falavigna A."/>
            <person name="Ye Y."/>
            <person name="Leebens-Mack J.H."/>
            <person name="Chen G."/>
        </authorList>
    </citation>
    <scope>NUCLEOTIDE SEQUENCE [LARGE SCALE GENOMIC DNA]</scope>
    <source>
        <strain evidence="2">cv. DH0086</strain>
    </source>
</reference>
<dbReference type="Gene3D" id="1.25.10.10">
    <property type="entry name" value="Leucine-rich Repeat Variant"/>
    <property type="match status" value="1"/>
</dbReference>
<evidence type="ECO:0000313" key="2">
    <source>
        <dbReference type="Proteomes" id="UP000243459"/>
    </source>
</evidence>
<dbReference type="PANTHER" id="PTHR46043">
    <property type="entry name" value="ARM REPEAT SUPERFAMILY PROTEIN"/>
    <property type="match status" value="1"/>
</dbReference>
<dbReference type="Proteomes" id="UP000243459">
    <property type="component" value="Chromosome 9"/>
</dbReference>
<dbReference type="InterPro" id="IPR011989">
    <property type="entry name" value="ARM-like"/>
</dbReference>
<dbReference type="SUPFAM" id="SSF48371">
    <property type="entry name" value="ARM repeat"/>
    <property type="match status" value="1"/>
</dbReference>
<evidence type="ECO:0000313" key="1">
    <source>
        <dbReference type="EMBL" id="ONK58578.1"/>
    </source>
</evidence>
<organism evidence="1 2">
    <name type="scientific">Asparagus officinalis</name>
    <name type="common">Garden asparagus</name>
    <dbReference type="NCBI Taxonomy" id="4686"/>
    <lineage>
        <taxon>Eukaryota</taxon>
        <taxon>Viridiplantae</taxon>
        <taxon>Streptophyta</taxon>
        <taxon>Embryophyta</taxon>
        <taxon>Tracheophyta</taxon>
        <taxon>Spermatophyta</taxon>
        <taxon>Magnoliopsida</taxon>
        <taxon>Liliopsida</taxon>
        <taxon>Asparagales</taxon>
        <taxon>Asparagaceae</taxon>
        <taxon>Asparagoideae</taxon>
        <taxon>Asparagus</taxon>
    </lineage>
</organism>
<sequence length="153" mass="16258">MAESSTILNQLARVLESESGFSKENACVALKNLTLVKENAIFISSRGGIASLLEICGSGTPSAVAVAAGVLRNLAGVQELRQSCLEENAVPVLIRVLKSGTVIAQENSMGCLCNLAAGTDDDYSIKIAIFKEGVLDCMMDYMEGDRNSQPCYF</sequence>
<protein>
    <recommendedName>
        <fullName evidence="3">Armadillo repeat-containing domain-containing protein</fullName>
    </recommendedName>
</protein>
<dbReference type="Gramene" id="ONK58578">
    <property type="protein sequence ID" value="ONK58578"/>
    <property type="gene ID" value="A4U43_C09F14510"/>
</dbReference>
<keyword evidence="2" id="KW-1185">Reference proteome</keyword>
<dbReference type="PANTHER" id="PTHR46043:SF13">
    <property type="entry name" value="ARM REPEAT SUPERFAMILY PROTEIN"/>
    <property type="match status" value="1"/>
</dbReference>
<dbReference type="AlphaFoldDB" id="A0A5P1E7N0"/>
<proteinExistence type="predicted"/>
<gene>
    <name evidence="1" type="ORF">A4U43_C09F14510</name>
</gene>
<dbReference type="EMBL" id="CM007389">
    <property type="protein sequence ID" value="ONK58578.1"/>
    <property type="molecule type" value="Genomic_DNA"/>
</dbReference>
<evidence type="ECO:0008006" key="3">
    <source>
        <dbReference type="Google" id="ProtNLM"/>
    </source>
</evidence>
<dbReference type="InterPro" id="IPR016024">
    <property type="entry name" value="ARM-type_fold"/>
</dbReference>